<accession>A0A9J6CHC5</accession>
<comment type="caution">
    <text evidence="4">The sequence shown here is derived from an EMBL/GenBank/DDBJ whole genome shotgun (WGS) entry which is preliminary data.</text>
</comment>
<dbReference type="AlphaFoldDB" id="A0A9J6CHC5"/>
<dbReference type="PROSITE" id="PS51229">
    <property type="entry name" value="DCUN1"/>
    <property type="match status" value="1"/>
</dbReference>
<dbReference type="EMBL" id="JADBJN010000001">
    <property type="protein sequence ID" value="KAG5681271.1"/>
    <property type="molecule type" value="Genomic_DNA"/>
</dbReference>
<organism evidence="4 5">
    <name type="scientific">Polypedilum vanderplanki</name>
    <name type="common">Sleeping chironomid midge</name>
    <dbReference type="NCBI Taxonomy" id="319348"/>
    <lineage>
        <taxon>Eukaryota</taxon>
        <taxon>Metazoa</taxon>
        <taxon>Ecdysozoa</taxon>
        <taxon>Arthropoda</taxon>
        <taxon>Hexapoda</taxon>
        <taxon>Insecta</taxon>
        <taxon>Pterygota</taxon>
        <taxon>Neoptera</taxon>
        <taxon>Endopterygota</taxon>
        <taxon>Diptera</taxon>
        <taxon>Nematocera</taxon>
        <taxon>Chironomoidea</taxon>
        <taxon>Chironomidae</taxon>
        <taxon>Chironominae</taxon>
        <taxon>Polypedilum</taxon>
        <taxon>Polypedilum</taxon>
    </lineage>
</organism>
<evidence type="ECO:0000313" key="5">
    <source>
        <dbReference type="Proteomes" id="UP001107558"/>
    </source>
</evidence>
<dbReference type="InterPro" id="IPR005176">
    <property type="entry name" value="PONY_dom"/>
</dbReference>
<protein>
    <recommendedName>
        <fullName evidence="1">Defective in cullin neddylation protein</fullName>
    </recommendedName>
</protein>
<proteinExistence type="predicted"/>
<evidence type="ECO:0000256" key="1">
    <source>
        <dbReference type="RuleBase" id="RU410713"/>
    </source>
</evidence>
<sequence>MFGRRLRASLPILSTDQLLIDDDVREIDTVNKHLGKEAADKRRQAKESEIEVGDTVFMRARNTDKLAARFNVEEPCKIVKKTGATVVIETKDGDEYRRNITAVKKNYNEYSMDQSKEEQQSKLNNKKKCKQKMHHKRKILNIRKINKYPQKMPRPKKRAAVTTTDEPETVKRQKASSSSSKSSKNTNNEETFQMRNLINWFKSYTTDDDHQMLGPEAMEKFCKDIGVEPEDIVMLVIAFKMNAKRMGYFTQSEFVKGLSEVLCDSPKKLRNKLGYFYSLLNDPQNFKMIFRYGYDFARDKDQRSMDIETARAMLSLLLSKTWPLYQDFAEFLSLPKAPRVINKDQWFNILEFSRTINEDLSNYSIDGAWPVVLDDFVEYLQKKRQESGNSTS</sequence>
<dbReference type="PANTHER" id="PTHR12281">
    <property type="entry name" value="RP42 RELATED"/>
    <property type="match status" value="1"/>
</dbReference>
<dbReference type="OrthoDB" id="286637at2759"/>
<dbReference type="FunFam" id="1.10.238.200:FF:000002">
    <property type="entry name" value="DCN1-like protein"/>
    <property type="match status" value="1"/>
</dbReference>
<dbReference type="Pfam" id="PF03556">
    <property type="entry name" value="Cullin_binding"/>
    <property type="match status" value="1"/>
</dbReference>
<reference evidence="4" key="1">
    <citation type="submission" date="2021-03" db="EMBL/GenBank/DDBJ databases">
        <title>Chromosome level genome of the anhydrobiotic midge Polypedilum vanderplanki.</title>
        <authorList>
            <person name="Yoshida Y."/>
            <person name="Kikawada T."/>
            <person name="Gusev O."/>
        </authorList>
    </citation>
    <scope>NUCLEOTIDE SEQUENCE</scope>
    <source>
        <strain evidence="4">NIAS01</strain>
        <tissue evidence="4">Whole body or cell culture</tissue>
    </source>
</reference>
<evidence type="ECO:0000259" key="3">
    <source>
        <dbReference type="PROSITE" id="PS51229"/>
    </source>
</evidence>
<dbReference type="Gene3D" id="1.10.238.10">
    <property type="entry name" value="EF-hand"/>
    <property type="match status" value="1"/>
</dbReference>
<dbReference type="Gene3D" id="1.10.238.200">
    <property type="entry name" value="Cullin, PONY binding domain"/>
    <property type="match status" value="1"/>
</dbReference>
<keyword evidence="5" id="KW-1185">Reference proteome</keyword>
<dbReference type="InterPro" id="IPR042460">
    <property type="entry name" value="DCN1-like_PONY"/>
</dbReference>
<dbReference type="GO" id="GO:0097602">
    <property type="term" value="F:cullin family protein binding"/>
    <property type="evidence" value="ECO:0007669"/>
    <property type="project" value="TreeGrafter"/>
</dbReference>
<name>A0A9J6CHC5_POLVA</name>
<feature type="compositionally biased region" description="Basic residues" evidence="2">
    <location>
        <begin position="124"/>
        <end position="146"/>
    </location>
</feature>
<evidence type="ECO:0000313" key="4">
    <source>
        <dbReference type="EMBL" id="KAG5681271.1"/>
    </source>
</evidence>
<dbReference type="GO" id="GO:0045116">
    <property type="term" value="P:protein neddylation"/>
    <property type="evidence" value="ECO:0007669"/>
    <property type="project" value="TreeGrafter"/>
</dbReference>
<feature type="domain" description="DCUN1" evidence="3">
    <location>
        <begin position="192"/>
        <end position="381"/>
    </location>
</feature>
<dbReference type="PANTHER" id="PTHR12281:SF12">
    <property type="entry name" value="DEFECTIVE IN CULLIN NEDDYLATION PROTEIN"/>
    <property type="match status" value="1"/>
</dbReference>
<comment type="function">
    <text evidence="1">Neddylation of cullins play an essential role in the regulation of SCF-type complexes activity.</text>
</comment>
<gene>
    <name evidence="4" type="ORF">PVAND_010722</name>
</gene>
<dbReference type="InterPro" id="IPR014764">
    <property type="entry name" value="DCN-prot"/>
</dbReference>
<feature type="region of interest" description="Disordered" evidence="2">
    <location>
        <begin position="111"/>
        <end position="189"/>
    </location>
</feature>
<dbReference type="GO" id="GO:0032182">
    <property type="term" value="F:ubiquitin-like protein binding"/>
    <property type="evidence" value="ECO:0007669"/>
    <property type="project" value="TreeGrafter"/>
</dbReference>
<evidence type="ECO:0000256" key="2">
    <source>
        <dbReference type="SAM" id="MobiDB-lite"/>
    </source>
</evidence>
<dbReference type="GO" id="GO:0000151">
    <property type="term" value="C:ubiquitin ligase complex"/>
    <property type="evidence" value="ECO:0007669"/>
    <property type="project" value="TreeGrafter"/>
</dbReference>
<dbReference type="Proteomes" id="UP001107558">
    <property type="component" value="Chromosome 1"/>
</dbReference>
<dbReference type="GO" id="GO:0031624">
    <property type="term" value="F:ubiquitin conjugating enzyme binding"/>
    <property type="evidence" value="ECO:0007669"/>
    <property type="project" value="TreeGrafter"/>
</dbReference>